<keyword evidence="1" id="KW-0805">Transcription regulation</keyword>
<sequence>MSVSIKDIAQKANVSPSTVSRALNNHPRISDDTKKQIHALAKEMGYVPSGIARALVGKRSATIGVAIADFLDPFYSDIIAGIEDIAVANNYHIFVSSFYRDKQRERTLLNAFYERRLAGIIVAGSVMDNEYLSFPHRKLMPAVLINCPRHPFSVSADKSLGARLAVEHLIDLGHRRIAHVRHAHDYETAQLRLTSYKETLKQHGIPLDDRYIVAGDERFTGGVRAVDQLLALPEPPTAVFCFNDMTAIGVINALLKKGIDVPNDISVVGFDDLDIASFYHPALTTVHQPTYQIGRESAKMLSAIIEGNKNIEAQLIEPKLIVRESTAPLRAK</sequence>
<dbReference type="SUPFAM" id="SSF53822">
    <property type="entry name" value="Periplasmic binding protein-like I"/>
    <property type="match status" value="1"/>
</dbReference>
<feature type="domain" description="HTH lacI-type" evidence="4">
    <location>
        <begin position="3"/>
        <end position="57"/>
    </location>
</feature>
<evidence type="ECO:0000313" key="5">
    <source>
        <dbReference type="EMBL" id="VAW31523.1"/>
    </source>
</evidence>
<dbReference type="Gene3D" id="3.40.50.2300">
    <property type="match status" value="2"/>
</dbReference>
<dbReference type="SUPFAM" id="SSF47413">
    <property type="entry name" value="lambda repressor-like DNA-binding domains"/>
    <property type="match status" value="1"/>
</dbReference>
<dbReference type="PANTHER" id="PTHR30146:SF109">
    <property type="entry name" value="HTH-TYPE TRANSCRIPTIONAL REGULATOR GALS"/>
    <property type="match status" value="1"/>
</dbReference>
<dbReference type="CDD" id="cd06267">
    <property type="entry name" value="PBP1_LacI_sugar_binding-like"/>
    <property type="match status" value="1"/>
</dbReference>
<dbReference type="GO" id="GO:0000976">
    <property type="term" value="F:transcription cis-regulatory region binding"/>
    <property type="evidence" value="ECO:0007669"/>
    <property type="project" value="TreeGrafter"/>
</dbReference>
<evidence type="ECO:0000256" key="2">
    <source>
        <dbReference type="ARBA" id="ARBA00023125"/>
    </source>
</evidence>
<dbReference type="SMART" id="SM00354">
    <property type="entry name" value="HTH_LACI"/>
    <property type="match status" value="1"/>
</dbReference>
<organism evidence="5">
    <name type="scientific">hydrothermal vent metagenome</name>
    <dbReference type="NCBI Taxonomy" id="652676"/>
    <lineage>
        <taxon>unclassified sequences</taxon>
        <taxon>metagenomes</taxon>
        <taxon>ecological metagenomes</taxon>
    </lineage>
</organism>
<protein>
    <recommendedName>
        <fullName evidence="4">HTH lacI-type domain-containing protein</fullName>
    </recommendedName>
</protein>
<dbReference type="InterPro" id="IPR010982">
    <property type="entry name" value="Lambda_DNA-bd_dom_sf"/>
</dbReference>
<evidence type="ECO:0000259" key="4">
    <source>
        <dbReference type="PROSITE" id="PS50932"/>
    </source>
</evidence>
<evidence type="ECO:0000256" key="3">
    <source>
        <dbReference type="ARBA" id="ARBA00023163"/>
    </source>
</evidence>
<keyword evidence="3" id="KW-0804">Transcription</keyword>
<dbReference type="PANTHER" id="PTHR30146">
    <property type="entry name" value="LACI-RELATED TRANSCRIPTIONAL REPRESSOR"/>
    <property type="match status" value="1"/>
</dbReference>
<proteinExistence type="predicted"/>
<dbReference type="Pfam" id="PF00356">
    <property type="entry name" value="LacI"/>
    <property type="match status" value="1"/>
</dbReference>
<gene>
    <name evidence="5" type="ORF">MNBD_CHLOROFLEXI01-4299</name>
</gene>
<dbReference type="Gene3D" id="1.10.260.40">
    <property type="entry name" value="lambda repressor-like DNA-binding domains"/>
    <property type="match status" value="1"/>
</dbReference>
<dbReference type="CDD" id="cd01392">
    <property type="entry name" value="HTH_LacI"/>
    <property type="match status" value="1"/>
</dbReference>
<dbReference type="InterPro" id="IPR028082">
    <property type="entry name" value="Peripla_BP_I"/>
</dbReference>
<accession>A0A3B0UTB1</accession>
<dbReference type="AlphaFoldDB" id="A0A3B0UTB1"/>
<dbReference type="InterPro" id="IPR046335">
    <property type="entry name" value="LacI/GalR-like_sensor"/>
</dbReference>
<dbReference type="Pfam" id="PF13377">
    <property type="entry name" value="Peripla_BP_3"/>
    <property type="match status" value="1"/>
</dbReference>
<dbReference type="InterPro" id="IPR000843">
    <property type="entry name" value="HTH_LacI"/>
</dbReference>
<dbReference type="PROSITE" id="PS00356">
    <property type="entry name" value="HTH_LACI_1"/>
    <property type="match status" value="1"/>
</dbReference>
<dbReference type="PROSITE" id="PS50932">
    <property type="entry name" value="HTH_LACI_2"/>
    <property type="match status" value="1"/>
</dbReference>
<name>A0A3B0UTB1_9ZZZZ</name>
<dbReference type="EMBL" id="UOEU01000240">
    <property type="protein sequence ID" value="VAW31523.1"/>
    <property type="molecule type" value="Genomic_DNA"/>
</dbReference>
<dbReference type="GO" id="GO:0003700">
    <property type="term" value="F:DNA-binding transcription factor activity"/>
    <property type="evidence" value="ECO:0007669"/>
    <property type="project" value="TreeGrafter"/>
</dbReference>
<evidence type="ECO:0000256" key="1">
    <source>
        <dbReference type="ARBA" id="ARBA00023015"/>
    </source>
</evidence>
<keyword evidence="2" id="KW-0238">DNA-binding</keyword>
<reference evidence="5" key="1">
    <citation type="submission" date="2018-06" db="EMBL/GenBank/DDBJ databases">
        <authorList>
            <person name="Zhirakovskaya E."/>
        </authorList>
    </citation>
    <scope>NUCLEOTIDE SEQUENCE</scope>
</reference>